<keyword evidence="2" id="KW-0472">Membrane</keyword>
<reference evidence="3 4" key="1">
    <citation type="submission" date="2019-03" db="EMBL/GenBank/DDBJ databases">
        <title>Genomic analyses of the natural microbiome of Caenorhabditis elegans.</title>
        <authorList>
            <person name="Samuel B."/>
        </authorList>
    </citation>
    <scope>NUCLEOTIDE SEQUENCE [LARGE SCALE GENOMIC DNA]</scope>
    <source>
        <strain evidence="3 4">JUb18</strain>
    </source>
</reference>
<dbReference type="AlphaFoldDB" id="A0A4R6S099"/>
<feature type="compositionally biased region" description="Basic and acidic residues" evidence="1">
    <location>
        <begin position="11"/>
        <end position="21"/>
    </location>
</feature>
<feature type="compositionally biased region" description="Low complexity" evidence="1">
    <location>
        <begin position="35"/>
        <end position="49"/>
    </location>
</feature>
<feature type="region of interest" description="Disordered" evidence="1">
    <location>
        <begin position="181"/>
        <end position="298"/>
    </location>
</feature>
<keyword evidence="2" id="KW-0812">Transmembrane</keyword>
<feature type="region of interest" description="Disordered" evidence="1">
    <location>
        <begin position="351"/>
        <end position="380"/>
    </location>
</feature>
<evidence type="ECO:0000313" key="3">
    <source>
        <dbReference type="EMBL" id="TDP92624.1"/>
    </source>
</evidence>
<feature type="region of interest" description="Disordered" evidence="1">
    <location>
        <begin position="1"/>
        <end position="110"/>
    </location>
</feature>
<dbReference type="RefSeq" id="WP_133616773.1">
    <property type="nucleotide sequence ID" value="NZ_SNYA01000004.1"/>
</dbReference>
<protein>
    <submittedName>
        <fullName evidence="3">Uncharacterized protein</fullName>
    </submittedName>
</protein>
<keyword evidence="2" id="KW-1133">Transmembrane helix</keyword>
<organism evidence="3 4">
    <name type="scientific">Leucobacter luti</name>
    <dbReference type="NCBI Taxonomy" id="340320"/>
    <lineage>
        <taxon>Bacteria</taxon>
        <taxon>Bacillati</taxon>
        <taxon>Actinomycetota</taxon>
        <taxon>Actinomycetes</taxon>
        <taxon>Micrococcales</taxon>
        <taxon>Microbacteriaceae</taxon>
        <taxon>Leucobacter</taxon>
    </lineage>
</organism>
<dbReference type="Proteomes" id="UP000295601">
    <property type="component" value="Unassembled WGS sequence"/>
</dbReference>
<name>A0A4R6S099_9MICO</name>
<accession>A0A4R6S099</accession>
<dbReference type="EMBL" id="SNYA01000004">
    <property type="protein sequence ID" value="TDP92624.1"/>
    <property type="molecule type" value="Genomic_DNA"/>
</dbReference>
<feature type="transmembrane region" description="Helical" evidence="2">
    <location>
        <begin position="524"/>
        <end position="545"/>
    </location>
</feature>
<evidence type="ECO:0000256" key="1">
    <source>
        <dbReference type="SAM" id="MobiDB-lite"/>
    </source>
</evidence>
<feature type="compositionally biased region" description="Basic and acidic residues" evidence="1">
    <location>
        <begin position="59"/>
        <end position="79"/>
    </location>
</feature>
<gene>
    <name evidence="3" type="ORF">EDF62_1845</name>
</gene>
<proteinExistence type="predicted"/>
<feature type="compositionally biased region" description="Basic residues" evidence="1">
    <location>
        <begin position="244"/>
        <end position="254"/>
    </location>
</feature>
<feature type="compositionally biased region" description="Low complexity" evidence="1">
    <location>
        <begin position="194"/>
        <end position="208"/>
    </location>
</feature>
<keyword evidence="4" id="KW-1185">Reference proteome</keyword>
<feature type="compositionally biased region" description="Low complexity" evidence="1">
    <location>
        <begin position="259"/>
        <end position="284"/>
    </location>
</feature>
<comment type="caution">
    <text evidence="3">The sequence shown here is derived from an EMBL/GenBank/DDBJ whole genome shotgun (WGS) entry which is preliminary data.</text>
</comment>
<dbReference type="OrthoDB" id="4991162at2"/>
<evidence type="ECO:0000256" key="2">
    <source>
        <dbReference type="SAM" id="Phobius"/>
    </source>
</evidence>
<sequence>MSEQDQQRPLTRRELRLREMGETGALDLSEVTELAPDSPSAAEAPAPSATEQGEIEISPFHEDGTPRSRREMRQLREEALAAQSAESGTPQETKAPAVEAESAAEEPAVEVAAVEEPAQAPAEREDIVADAPVAEPEDNQVEAELASEPVVVKPLTGEMDFDSLMSPPTEPFTVEELRAAEKQAEVAAQTEGPADAVAEIQADAAEAELPTPIAASVAPSVETIDSDEDSETAPAAEEAEPAAKTKRRFPWKRSRGADESAAGDAAAVEGAAAADAPAEAAEAADVADEASRETDPAPAAEVIVETVEAVVVEEAPEVPAAEPITAEVVPEPVTGPVVPDETIAFAAVAEPEAAPAKPEPEAAPKTSYSFPDIAPPEEWRSVFDDPATRNLTAPGTPEEQGDFDDLISRAVAQEGSAGGTNTSALILPTMPEDTGGLTGPLGGTGELYVTGSLKLPKSLGETGGHSALHDSIEMDPITGELTGDPQITGEGPAPISARRAVSARMDSSIPVVAKPAKEHSKLPLVLSLTGGGLLLAVVALGIWGASNGMFG</sequence>
<evidence type="ECO:0000313" key="4">
    <source>
        <dbReference type="Proteomes" id="UP000295601"/>
    </source>
</evidence>